<name>A0A8H5BMZ9_9AGAR</name>
<dbReference type="EMBL" id="JAACJJ010000015">
    <property type="protein sequence ID" value="KAF5325373.1"/>
    <property type="molecule type" value="Genomic_DNA"/>
</dbReference>
<gene>
    <name evidence="1" type="ORF">D9619_009655</name>
</gene>
<dbReference type="OrthoDB" id="3191568at2759"/>
<organism evidence="1 2">
    <name type="scientific">Psilocybe cf. subviscida</name>
    <dbReference type="NCBI Taxonomy" id="2480587"/>
    <lineage>
        <taxon>Eukaryota</taxon>
        <taxon>Fungi</taxon>
        <taxon>Dikarya</taxon>
        <taxon>Basidiomycota</taxon>
        <taxon>Agaricomycotina</taxon>
        <taxon>Agaricomycetes</taxon>
        <taxon>Agaricomycetidae</taxon>
        <taxon>Agaricales</taxon>
        <taxon>Agaricineae</taxon>
        <taxon>Strophariaceae</taxon>
        <taxon>Psilocybe</taxon>
    </lineage>
</organism>
<dbReference type="AlphaFoldDB" id="A0A8H5BMZ9"/>
<comment type="caution">
    <text evidence="1">The sequence shown here is derived from an EMBL/GenBank/DDBJ whole genome shotgun (WGS) entry which is preliminary data.</text>
</comment>
<sequence>MFTNNPYAQGGWYNPQNPLSINGEPWRAGLTHPPTFGALPTFDKQSSLHTFLFSSFNPDFLNCTVTGPGNAKYFEVSTTSDTNKTTISKPGAQMGTIEWRGHPIIEAPGLIMRQLSLDFLKLSSDRTYRIMLVGKKTYAWIPRGNNGIYLYNYGPNPPSQYARITMAQDGRSVRLELTSDAFQAGLFEPCIFSTVLLFSARNID</sequence>
<evidence type="ECO:0000313" key="1">
    <source>
        <dbReference type="EMBL" id="KAF5325373.1"/>
    </source>
</evidence>
<proteinExistence type="predicted"/>
<evidence type="ECO:0000313" key="2">
    <source>
        <dbReference type="Proteomes" id="UP000567179"/>
    </source>
</evidence>
<accession>A0A8H5BMZ9</accession>
<keyword evidence="2" id="KW-1185">Reference proteome</keyword>
<reference evidence="1 2" key="1">
    <citation type="journal article" date="2020" name="ISME J.">
        <title>Uncovering the hidden diversity of litter-decomposition mechanisms in mushroom-forming fungi.</title>
        <authorList>
            <person name="Floudas D."/>
            <person name="Bentzer J."/>
            <person name="Ahren D."/>
            <person name="Johansson T."/>
            <person name="Persson P."/>
            <person name="Tunlid A."/>
        </authorList>
    </citation>
    <scope>NUCLEOTIDE SEQUENCE [LARGE SCALE GENOMIC DNA]</scope>
    <source>
        <strain evidence="1 2">CBS 101986</strain>
    </source>
</reference>
<protein>
    <submittedName>
        <fullName evidence="1">Uncharacterized protein</fullName>
    </submittedName>
</protein>
<dbReference type="Proteomes" id="UP000567179">
    <property type="component" value="Unassembled WGS sequence"/>
</dbReference>